<keyword evidence="5" id="KW-1185">Reference proteome</keyword>
<dbReference type="GO" id="GO:0005975">
    <property type="term" value="P:carbohydrate metabolic process"/>
    <property type="evidence" value="ECO:0007669"/>
    <property type="project" value="InterPro"/>
</dbReference>
<dbReference type="Gene3D" id="3.20.20.80">
    <property type="entry name" value="Glycosidases"/>
    <property type="match status" value="1"/>
</dbReference>
<keyword evidence="4" id="KW-0378">Hydrolase</keyword>
<dbReference type="PANTHER" id="PTHR10353:SF310">
    <property type="entry name" value="BETA-GLUCOSIDASE 42"/>
    <property type="match status" value="1"/>
</dbReference>
<reference evidence="3 5" key="1">
    <citation type="journal article" date="2017" name="Nature">
        <title>The sunflower genome provides insights into oil metabolism, flowering and Asterid evolution.</title>
        <authorList>
            <person name="Badouin H."/>
            <person name="Gouzy J."/>
            <person name="Grassa C.J."/>
            <person name="Murat F."/>
            <person name="Staton S.E."/>
            <person name="Cottret L."/>
            <person name="Lelandais-Briere C."/>
            <person name="Owens G.L."/>
            <person name="Carrere S."/>
            <person name="Mayjonade B."/>
            <person name="Legrand L."/>
            <person name="Gill N."/>
            <person name="Kane N.C."/>
            <person name="Bowers J.E."/>
            <person name="Hubner S."/>
            <person name="Bellec A."/>
            <person name="Berard A."/>
            <person name="Berges H."/>
            <person name="Blanchet N."/>
            <person name="Boniface M.C."/>
            <person name="Brunel D."/>
            <person name="Catrice O."/>
            <person name="Chaidir N."/>
            <person name="Claudel C."/>
            <person name="Donnadieu C."/>
            <person name="Faraut T."/>
            <person name="Fievet G."/>
            <person name="Helmstetter N."/>
            <person name="King M."/>
            <person name="Knapp S.J."/>
            <person name="Lai Z."/>
            <person name="Le Paslier M.C."/>
            <person name="Lippi Y."/>
            <person name="Lorenzon L."/>
            <person name="Mandel J.R."/>
            <person name="Marage G."/>
            <person name="Marchand G."/>
            <person name="Marquand E."/>
            <person name="Bret-Mestries E."/>
            <person name="Morien E."/>
            <person name="Nambeesan S."/>
            <person name="Nguyen T."/>
            <person name="Pegot-Espagnet P."/>
            <person name="Pouilly N."/>
            <person name="Raftis F."/>
            <person name="Sallet E."/>
            <person name="Schiex T."/>
            <person name="Thomas J."/>
            <person name="Vandecasteele C."/>
            <person name="Vares D."/>
            <person name="Vear F."/>
            <person name="Vautrin S."/>
            <person name="Crespi M."/>
            <person name="Mangin B."/>
            <person name="Burke J.M."/>
            <person name="Salse J."/>
            <person name="Munos S."/>
            <person name="Vincourt P."/>
            <person name="Rieseberg L.H."/>
            <person name="Langlade N.B."/>
        </authorList>
    </citation>
    <scope>NUCLEOTIDE SEQUENCE [LARGE SCALE GENOMIC DNA]</scope>
    <source>
        <strain evidence="5">cv. SF193</strain>
        <tissue evidence="3">Leaves</tissue>
    </source>
</reference>
<gene>
    <name evidence="4" type="ORF">HannXRQ_Chr06g0168851</name>
    <name evidence="3" type="ORF">HanXRQr2_Chr06g0244621</name>
</gene>
<dbReference type="EC" id="3.2.1.21" evidence="3"/>
<evidence type="ECO:0000313" key="3">
    <source>
        <dbReference type="EMBL" id="KAF5801139.1"/>
    </source>
</evidence>
<keyword evidence="3" id="KW-0326">Glycosidase</keyword>
<dbReference type="InterPro" id="IPR001360">
    <property type="entry name" value="Glyco_hydro_1"/>
</dbReference>
<evidence type="ECO:0000256" key="1">
    <source>
        <dbReference type="ARBA" id="ARBA00010838"/>
    </source>
</evidence>
<protein>
    <submittedName>
        <fullName evidence="3">Beta-glucosidase</fullName>
        <ecNumber evidence="3">3.2.1.21</ecNumber>
    </submittedName>
    <submittedName>
        <fullName evidence="4">Putative glycoside hydrolase family 1</fullName>
    </submittedName>
</protein>
<accession>A0A251UH59</accession>
<dbReference type="InterPro" id="IPR017853">
    <property type="entry name" value="GH"/>
</dbReference>
<comment type="similarity">
    <text evidence="1 2">Belongs to the glycosyl hydrolase 1 family.</text>
</comment>
<evidence type="ECO:0000313" key="4">
    <source>
        <dbReference type="EMBL" id="OTG22196.1"/>
    </source>
</evidence>
<evidence type="ECO:0000313" key="5">
    <source>
        <dbReference type="Proteomes" id="UP000215914"/>
    </source>
</evidence>
<sequence>MFSCLLRYCRLKELLMRVAGVLAYGMLSHTHKIKDGKNRDVPVDQYHRYKEDVDLIAKLGFSAYRFSISRSRIYPDGLGTEVNKEGIMYYNNLINYLLEKGQGFATGRINLGELEVAMVKDFEVISTYTPKK</sequence>
<dbReference type="AlphaFoldDB" id="A0A251UH59"/>
<dbReference type="Pfam" id="PF00232">
    <property type="entry name" value="Glyco_hydro_1"/>
    <property type="match status" value="1"/>
</dbReference>
<dbReference type="Gramene" id="mRNA:HanXRQr2_Chr06g0244621">
    <property type="protein sequence ID" value="mRNA:HanXRQr2_Chr06g0244621"/>
    <property type="gene ID" value="HanXRQr2_Chr06g0244621"/>
</dbReference>
<proteinExistence type="inferred from homology"/>
<dbReference type="PANTHER" id="PTHR10353">
    <property type="entry name" value="GLYCOSYL HYDROLASE"/>
    <property type="match status" value="1"/>
</dbReference>
<reference evidence="3" key="3">
    <citation type="submission" date="2020-06" db="EMBL/GenBank/DDBJ databases">
        <title>Helianthus annuus Genome sequencing and assembly Release 2.</title>
        <authorList>
            <person name="Gouzy J."/>
            <person name="Langlade N."/>
            <person name="Munos S."/>
        </authorList>
    </citation>
    <scope>NUCLEOTIDE SEQUENCE</scope>
    <source>
        <tissue evidence="3">Leaves</tissue>
    </source>
</reference>
<name>A0A251UH59_HELAN</name>
<evidence type="ECO:0000256" key="2">
    <source>
        <dbReference type="RuleBase" id="RU003690"/>
    </source>
</evidence>
<reference evidence="4" key="2">
    <citation type="submission" date="2017-02" db="EMBL/GenBank/DDBJ databases">
        <title>Sunflower complete genome.</title>
        <authorList>
            <person name="Langlade N."/>
            <person name="Munos S."/>
        </authorList>
    </citation>
    <scope>NUCLEOTIDE SEQUENCE [LARGE SCALE GENOMIC DNA]</scope>
    <source>
        <tissue evidence="4">Leaves</tissue>
    </source>
</reference>
<dbReference type="STRING" id="4232.A0A251UH59"/>
<dbReference type="GO" id="GO:0008422">
    <property type="term" value="F:beta-glucosidase activity"/>
    <property type="evidence" value="ECO:0007669"/>
    <property type="project" value="UniProtKB-EC"/>
</dbReference>
<organism evidence="4 5">
    <name type="scientific">Helianthus annuus</name>
    <name type="common">Common sunflower</name>
    <dbReference type="NCBI Taxonomy" id="4232"/>
    <lineage>
        <taxon>Eukaryota</taxon>
        <taxon>Viridiplantae</taxon>
        <taxon>Streptophyta</taxon>
        <taxon>Embryophyta</taxon>
        <taxon>Tracheophyta</taxon>
        <taxon>Spermatophyta</taxon>
        <taxon>Magnoliopsida</taxon>
        <taxon>eudicotyledons</taxon>
        <taxon>Gunneridae</taxon>
        <taxon>Pentapetalae</taxon>
        <taxon>asterids</taxon>
        <taxon>campanulids</taxon>
        <taxon>Asterales</taxon>
        <taxon>Asteraceae</taxon>
        <taxon>Asteroideae</taxon>
        <taxon>Heliantheae alliance</taxon>
        <taxon>Heliantheae</taxon>
        <taxon>Helianthus</taxon>
    </lineage>
</organism>
<dbReference type="EMBL" id="CM007895">
    <property type="protein sequence ID" value="OTG22196.1"/>
    <property type="molecule type" value="Genomic_DNA"/>
</dbReference>
<dbReference type="InParanoid" id="A0A251UH59"/>
<dbReference type="SUPFAM" id="SSF51445">
    <property type="entry name" value="(Trans)glycosidases"/>
    <property type="match status" value="1"/>
</dbReference>
<dbReference type="EMBL" id="MNCJ02000321">
    <property type="protein sequence ID" value="KAF5801139.1"/>
    <property type="molecule type" value="Genomic_DNA"/>
</dbReference>
<dbReference type="Proteomes" id="UP000215914">
    <property type="component" value="Chromosome 6"/>
</dbReference>